<organism evidence="25 26">
    <name type="scientific">Heyndrickxia oleronia</name>
    <dbReference type="NCBI Taxonomy" id="38875"/>
    <lineage>
        <taxon>Bacteria</taxon>
        <taxon>Bacillati</taxon>
        <taxon>Bacillota</taxon>
        <taxon>Bacilli</taxon>
        <taxon>Bacillales</taxon>
        <taxon>Bacillaceae</taxon>
        <taxon>Heyndrickxia</taxon>
    </lineage>
</organism>
<dbReference type="NCBIfam" id="TIGR01085">
    <property type="entry name" value="murE"/>
    <property type="match status" value="1"/>
</dbReference>
<feature type="binding site" evidence="20">
    <location>
        <position position="176"/>
    </location>
    <ligand>
        <name>UDP-N-acetyl-alpha-D-muramoyl-L-alanyl-D-glutamate</name>
        <dbReference type="ChEBI" id="CHEBI:83900"/>
    </ligand>
</feature>
<dbReference type="GO" id="GO:0008360">
    <property type="term" value="P:regulation of cell shape"/>
    <property type="evidence" value="ECO:0007669"/>
    <property type="project" value="UniProtKB-KW"/>
</dbReference>
<evidence type="ECO:0000256" key="16">
    <source>
        <dbReference type="ARBA" id="ARBA00072883"/>
    </source>
</evidence>
<dbReference type="SUPFAM" id="SSF63418">
    <property type="entry name" value="MurE/MurF N-terminal domain"/>
    <property type="match status" value="1"/>
</dbReference>
<evidence type="ECO:0000256" key="1">
    <source>
        <dbReference type="ARBA" id="ARBA00004752"/>
    </source>
</evidence>
<feature type="binding site" evidence="20">
    <location>
        <position position="460"/>
    </location>
    <ligand>
        <name>meso-2,6-diaminopimelate</name>
        <dbReference type="ChEBI" id="CHEBI:57791"/>
    </ligand>
</feature>
<keyword evidence="6 20" id="KW-0547">Nucleotide-binding</keyword>
<comment type="subcellular location">
    <subcellularLocation>
        <location evidence="20 21">Cytoplasm</location>
    </subcellularLocation>
</comment>
<evidence type="ECO:0000256" key="4">
    <source>
        <dbReference type="ARBA" id="ARBA00022598"/>
    </source>
</evidence>
<dbReference type="FunFam" id="3.40.1390.10:FF:000005">
    <property type="entry name" value="UDP-N-acetylmuramoyl-L-alanyl-D-glutamate--2,6-diaminopimelate ligase"/>
    <property type="match status" value="1"/>
</dbReference>
<comment type="pathway">
    <text evidence="1 20 21">Cell wall biogenesis; peptidoglycan biosynthesis.</text>
</comment>
<dbReference type="NCBIfam" id="NF001126">
    <property type="entry name" value="PRK00139.1-4"/>
    <property type="match status" value="1"/>
</dbReference>
<keyword evidence="4 20" id="KW-0436">Ligase</keyword>
<dbReference type="GO" id="GO:0051301">
    <property type="term" value="P:cell division"/>
    <property type="evidence" value="ECO:0007669"/>
    <property type="project" value="UniProtKB-KW"/>
</dbReference>
<keyword evidence="12 20" id="KW-0961">Cell wall biogenesis/degradation</keyword>
<feature type="domain" description="Mur ligase N-terminal catalytic" evidence="22">
    <location>
        <begin position="22"/>
        <end position="93"/>
    </location>
</feature>
<dbReference type="Gene3D" id="3.40.1190.10">
    <property type="entry name" value="Mur-like, catalytic domain"/>
    <property type="match status" value="1"/>
</dbReference>
<dbReference type="NCBIfam" id="NF001124">
    <property type="entry name" value="PRK00139.1-2"/>
    <property type="match status" value="1"/>
</dbReference>
<proteinExistence type="inferred from homology"/>
<dbReference type="Gene3D" id="3.90.190.20">
    <property type="entry name" value="Mur ligase, C-terminal domain"/>
    <property type="match status" value="1"/>
</dbReference>
<evidence type="ECO:0000256" key="20">
    <source>
        <dbReference type="HAMAP-Rule" id="MF_00208"/>
    </source>
</evidence>
<dbReference type="FunFam" id="3.90.190.20:FF:000006">
    <property type="entry name" value="UDP-N-acetylmuramoyl-L-alanyl-D-glutamate--2,6-diaminopimelate ligase"/>
    <property type="match status" value="1"/>
</dbReference>
<evidence type="ECO:0000313" key="25">
    <source>
        <dbReference type="EMBL" id="MDH5161096.1"/>
    </source>
</evidence>
<keyword evidence="10 20" id="KW-0573">Peptidoglycan synthesis</keyword>
<feature type="binding site" evidence="20">
    <location>
        <position position="182"/>
    </location>
    <ligand>
        <name>UDP-N-acetyl-alpha-D-muramoyl-L-alanyl-D-glutamate</name>
        <dbReference type="ChEBI" id="CHEBI:83900"/>
    </ligand>
</feature>
<evidence type="ECO:0000256" key="18">
    <source>
        <dbReference type="ARBA" id="ARBA00076158"/>
    </source>
</evidence>
<evidence type="ECO:0000256" key="15">
    <source>
        <dbReference type="ARBA" id="ARBA00066633"/>
    </source>
</evidence>
<evidence type="ECO:0000313" key="26">
    <source>
        <dbReference type="Proteomes" id="UP001159179"/>
    </source>
</evidence>
<dbReference type="RefSeq" id="WP_280616492.1">
    <property type="nucleotide sequence ID" value="NZ_JAROYP010000004.1"/>
</dbReference>
<comment type="cofactor">
    <cofactor evidence="20">
        <name>Mg(2+)</name>
        <dbReference type="ChEBI" id="CHEBI:18420"/>
    </cofactor>
</comment>
<comment type="PTM">
    <text evidence="20">Carboxylation is probably crucial for Mg(2+) binding and, consequently, for the gamma-phosphate positioning of ATP.</text>
</comment>
<evidence type="ECO:0000256" key="19">
    <source>
        <dbReference type="ARBA" id="ARBA00081560"/>
    </source>
</evidence>
<dbReference type="GO" id="GO:0005524">
    <property type="term" value="F:ATP binding"/>
    <property type="evidence" value="ECO:0007669"/>
    <property type="project" value="UniProtKB-UniRule"/>
</dbReference>
<feature type="domain" description="Mur ligase central" evidence="24">
    <location>
        <begin position="105"/>
        <end position="310"/>
    </location>
</feature>
<accession>A0AAW6SQJ3</accession>
<evidence type="ECO:0000259" key="22">
    <source>
        <dbReference type="Pfam" id="PF01225"/>
    </source>
</evidence>
<dbReference type="GO" id="GO:0009252">
    <property type="term" value="P:peptidoglycan biosynthetic process"/>
    <property type="evidence" value="ECO:0007669"/>
    <property type="project" value="UniProtKB-UniRule"/>
</dbReference>
<keyword evidence="9 20" id="KW-0133">Cell shape</keyword>
<dbReference type="Pfam" id="PF02875">
    <property type="entry name" value="Mur_ligase_C"/>
    <property type="match status" value="1"/>
</dbReference>
<dbReference type="InterPro" id="IPR004101">
    <property type="entry name" value="Mur_ligase_C"/>
</dbReference>
<evidence type="ECO:0000259" key="23">
    <source>
        <dbReference type="Pfam" id="PF02875"/>
    </source>
</evidence>
<dbReference type="GO" id="GO:0005737">
    <property type="term" value="C:cytoplasm"/>
    <property type="evidence" value="ECO:0007669"/>
    <property type="project" value="UniProtKB-SubCell"/>
</dbReference>
<reference evidence="25" key="1">
    <citation type="submission" date="2023-03" db="EMBL/GenBank/DDBJ databases">
        <title>Bacterial isolates from washroom surfaces on a university campus.</title>
        <authorList>
            <person name="Holman D.B."/>
            <person name="Gzyl K.E."/>
            <person name="Taheri A.E."/>
        </authorList>
    </citation>
    <scope>NUCLEOTIDE SEQUENCE</scope>
    <source>
        <strain evidence="25">RD03</strain>
    </source>
</reference>
<keyword evidence="8 20" id="KW-0460">Magnesium</keyword>
<evidence type="ECO:0000256" key="3">
    <source>
        <dbReference type="ARBA" id="ARBA00022490"/>
    </source>
</evidence>
<dbReference type="Pfam" id="PF08245">
    <property type="entry name" value="Mur_ligase_M"/>
    <property type="match status" value="1"/>
</dbReference>
<dbReference type="AlphaFoldDB" id="A0AAW6SQJ3"/>
<comment type="similarity">
    <text evidence="2 20">Belongs to the MurCDEF family. MurE subfamily.</text>
</comment>
<dbReference type="InterPro" id="IPR036565">
    <property type="entry name" value="Mur-like_cat_sf"/>
</dbReference>
<feature type="modified residue" description="N6-carboxylysine" evidence="20">
    <location>
        <position position="216"/>
    </location>
</feature>
<comment type="caution">
    <text evidence="25">The sequence shown here is derived from an EMBL/GenBank/DDBJ whole genome shotgun (WGS) entry which is preliminary data.</text>
</comment>
<comment type="caution">
    <text evidence="20">Lacks conserved residue(s) required for the propagation of feature annotation.</text>
</comment>
<dbReference type="InterPro" id="IPR005761">
    <property type="entry name" value="UDP-N-AcMur-Glu-dNH2Pim_ligase"/>
</dbReference>
<evidence type="ECO:0000256" key="11">
    <source>
        <dbReference type="ARBA" id="ARBA00023306"/>
    </source>
</evidence>
<dbReference type="GO" id="GO:0071555">
    <property type="term" value="P:cell wall organization"/>
    <property type="evidence" value="ECO:0007669"/>
    <property type="project" value="UniProtKB-KW"/>
</dbReference>
<comment type="function">
    <text evidence="14 20">Catalyzes the addition of meso-diaminopimelic acid to the nucleotide precursor UDP-N-acetylmuramoyl-L-alanyl-D-glutamate (UMAG) in the biosynthesis of bacterial cell-wall peptidoglycan.</text>
</comment>
<comment type="catalytic activity">
    <reaction evidence="13 20">
        <text>UDP-N-acetyl-alpha-D-muramoyl-L-alanyl-D-glutamate + meso-2,6-diaminopimelate + ATP = UDP-N-acetyl-alpha-D-muramoyl-L-alanyl-gamma-D-glutamyl-meso-2,6-diaminopimelate + ADP + phosphate + H(+)</text>
        <dbReference type="Rhea" id="RHEA:23676"/>
        <dbReference type="ChEBI" id="CHEBI:15378"/>
        <dbReference type="ChEBI" id="CHEBI:30616"/>
        <dbReference type="ChEBI" id="CHEBI:43474"/>
        <dbReference type="ChEBI" id="CHEBI:57791"/>
        <dbReference type="ChEBI" id="CHEBI:83900"/>
        <dbReference type="ChEBI" id="CHEBI:83905"/>
        <dbReference type="ChEBI" id="CHEBI:456216"/>
        <dbReference type="EC" id="6.3.2.13"/>
    </reaction>
</comment>
<dbReference type="Pfam" id="PF01225">
    <property type="entry name" value="Mur_ligase"/>
    <property type="match status" value="1"/>
</dbReference>
<dbReference type="SUPFAM" id="SSF53623">
    <property type="entry name" value="MurD-like peptide ligases, catalytic domain"/>
    <property type="match status" value="1"/>
</dbReference>
<sequence length="485" mass="53794">MNLHTLLNVLPLVKLPNENPTITDIVQDNRKVTKGALFICIKGLTVDGHKFAQDAELKGAAAIIAEQPVNVSIPVIVVKDTKRAMAILADAFYNQPTRKLQLIGITGTNGKTTTSHLIDQIFRDSQVNTGLIGTMYIKIGDEVHEAKRTTPDSTILQKTFKKMVDADVKTAIMEVSSHALDQGRVFGCDYDIAVFTNLTQDHLDYHHTMEEYRRAKSLLFSQLGNTYDHKKPKYAVLNIDDKASEKFQKETAAHIITYGIDNEADFFATNIQMNATGTTFTLHSPEGKHQVNLQLIGKFSVYNVLAAIATGYISNIALDQIIHTIENIKGVAGRFELVNGGQEFPIIVDYSHTPDSLENVLKTIQHFAEKRIFVVVGCGGDRDKTKRPIMAQIACQYGTDPIFTSDNPRSEDPLDILSDMESGVKGQKYITIPDRKEAIYYAVKNAKKGDVVLIAGKGHETYQEIGGQILDFDDRVVALEAVKER</sequence>
<dbReference type="InterPro" id="IPR036615">
    <property type="entry name" value="Mur_ligase_C_dom_sf"/>
</dbReference>
<dbReference type="HAMAP" id="MF_00208">
    <property type="entry name" value="MurE"/>
    <property type="match status" value="1"/>
</dbReference>
<dbReference type="InterPro" id="IPR035911">
    <property type="entry name" value="MurE/MurF_N"/>
</dbReference>
<evidence type="ECO:0000256" key="14">
    <source>
        <dbReference type="ARBA" id="ARBA00056782"/>
    </source>
</evidence>
<evidence type="ECO:0000256" key="8">
    <source>
        <dbReference type="ARBA" id="ARBA00022842"/>
    </source>
</evidence>
<evidence type="ECO:0000256" key="13">
    <source>
        <dbReference type="ARBA" id="ARBA00050251"/>
    </source>
</evidence>
<keyword evidence="11 20" id="KW-0131">Cell cycle</keyword>
<evidence type="ECO:0000259" key="24">
    <source>
        <dbReference type="Pfam" id="PF08245"/>
    </source>
</evidence>
<feature type="binding site" evidence="20">
    <location>
        <begin position="107"/>
        <end position="113"/>
    </location>
    <ligand>
        <name>ATP</name>
        <dbReference type="ChEBI" id="CHEBI:30616"/>
    </ligand>
</feature>
<evidence type="ECO:0000256" key="10">
    <source>
        <dbReference type="ARBA" id="ARBA00022984"/>
    </source>
</evidence>
<evidence type="ECO:0000256" key="17">
    <source>
        <dbReference type="ARBA" id="ARBA00075482"/>
    </source>
</evidence>
<feature type="binding site" evidence="20">
    <location>
        <begin position="149"/>
        <end position="150"/>
    </location>
    <ligand>
        <name>UDP-N-acetyl-alpha-D-muramoyl-L-alanyl-D-glutamate</name>
        <dbReference type="ChEBI" id="CHEBI:83900"/>
    </ligand>
</feature>
<feature type="binding site" evidence="20">
    <location>
        <position position="456"/>
    </location>
    <ligand>
        <name>meso-2,6-diaminopimelate</name>
        <dbReference type="ChEBI" id="CHEBI:57791"/>
    </ligand>
</feature>
<evidence type="ECO:0000256" key="6">
    <source>
        <dbReference type="ARBA" id="ARBA00022741"/>
    </source>
</evidence>
<feature type="binding site" evidence="20">
    <location>
        <position position="184"/>
    </location>
    <ligand>
        <name>UDP-N-acetyl-alpha-D-muramoyl-L-alanyl-D-glutamate</name>
        <dbReference type="ChEBI" id="CHEBI:83900"/>
    </ligand>
</feature>
<dbReference type="SUPFAM" id="SSF53244">
    <property type="entry name" value="MurD-like peptide ligases, peptide-binding domain"/>
    <property type="match status" value="1"/>
</dbReference>
<dbReference type="Gene3D" id="3.40.1390.10">
    <property type="entry name" value="MurE/MurF, N-terminal domain"/>
    <property type="match status" value="1"/>
</dbReference>
<protein>
    <recommendedName>
        <fullName evidence="16 20">UDP-N-acetylmuramoyl-L-alanyl-D-glutamate--2,6-diaminopimelate ligase</fullName>
        <ecNumber evidence="15 20">6.3.2.13</ecNumber>
    </recommendedName>
    <alternativeName>
        <fullName evidence="17 20">Meso-A2pm-adding enzyme</fullName>
    </alternativeName>
    <alternativeName>
        <fullName evidence="18 20">Meso-diaminopimelate-adding enzyme</fullName>
    </alternativeName>
    <alternativeName>
        <fullName evidence="19 20">UDP-MurNAc-L-Ala-D-Glu:meso-diaminopimelate ligase</fullName>
    </alternativeName>
    <alternativeName>
        <fullName evidence="20">UDP-MurNAc-tripeptide synthetase</fullName>
    </alternativeName>
    <alternativeName>
        <fullName evidence="20">UDP-N-acetylmuramyl-tripeptide synthetase</fullName>
    </alternativeName>
</protein>
<feature type="domain" description="Mur ligase C-terminal" evidence="23">
    <location>
        <begin position="333"/>
        <end position="458"/>
    </location>
</feature>
<dbReference type="PANTHER" id="PTHR23135">
    <property type="entry name" value="MUR LIGASE FAMILY MEMBER"/>
    <property type="match status" value="1"/>
</dbReference>
<dbReference type="Proteomes" id="UP001159179">
    <property type="component" value="Unassembled WGS sequence"/>
</dbReference>
<dbReference type="EMBL" id="JAROYP010000004">
    <property type="protein sequence ID" value="MDH5161096.1"/>
    <property type="molecule type" value="Genomic_DNA"/>
</dbReference>
<feature type="short sequence motif" description="Meso-diaminopimelate recognition motif" evidence="20">
    <location>
        <begin position="406"/>
        <end position="409"/>
    </location>
</feature>
<keyword evidence="3 20" id="KW-0963">Cytoplasm</keyword>
<evidence type="ECO:0000256" key="12">
    <source>
        <dbReference type="ARBA" id="ARBA00023316"/>
    </source>
</evidence>
<dbReference type="GO" id="GO:0000287">
    <property type="term" value="F:magnesium ion binding"/>
    <property type="evidence" value="ECO:0007669"/>
    <property type="project" value="UniProtKB-UniRule"/>
</dbReference>
<feature type="binding site" evidence="20">
    <location>
        <begin position="406"/>
        <end position="409"/>
    </location>
    <ligand>
        <name>meso-2,6-diaminopimelate</name>
        <dbReference type="ChEBI" id="CHEBI:57791"/>
    </ligand>
</feature>
<keyword evidence="7 20" id="KW-0067">ATP-binding</keyword>
<evidence type="ECO:0000256" key="5">
    <source>
        <dbReference type="ARBA" id="ARBA00022618"/>
    </source>
</evidence>
<evidence type="ECO:0000256" key="7">
    <source>
        <dbReference type="ARBA" id="ARBA00022840"/>
    </source>
</evidence>
<feature type="binding site" evidence="20">
    <location>
        <position position="382"/>
    </location>
    <ligand>
        <name>meso-2,6-diaminopimelate</name>
        <dbReference type="ChEBI" id="CHEBI:57791"/>
    </ligand>
</feature>
<dbReference type="EC" id="6.3.2.13" evidence="15 20"/>
<evidence type="ECO:0000256" key="21">
    <source>
        <dbReference type="RuleBase" id="RU004135"/>
    </source>
</evidence>
<dbReference type="InterPro" id="IPR000713">
    <property type="entry name" value="Mur_ligase_N"/>
</dbReference>
<evidence type="ECO:0000256" key="9">
    <source>
        <dbReference type="ARBA" id="ARBA00022960"/>
    </source>
</evidence>
<dbReference type="GO" id="GO:0008765">
    <property type="term" value="F:UDP-N-acetylmuramoylalanyl-D-glutamate-2,6-diaminopimelate ligase activity"/>
    <property type="evidence" value="ECO:0007669"/>
    <property type="project" value="UniProtKB-UniRule"/>
</dbReference>
<name>A0AAW6SQJ3_9BACI</name>
<keyword evidence="5 20" id="KW-0132">Cell division</keyword>
<evidence type="ECO:0000256" key="2">
    <source>
        <dbReference type="ARBA" id="ARBA00005898"/>
    </source>
</evidence>
<gene>
    <name evidence="20" type="primary">murE</name>
    <name evidence="25" type="ORF">P5X88_09115</name>
</gene>
<dbReference type="PANTHER" id="PTHR23135:SF4">
    <property type="entry name" value="UDP-N-ACETYLMURAMOYL-L-ALANYL-D-GLUTAMATE--2,6-DIAMINOPIMELATE LIGASE MURE HOMOLOG, CHLOROPLASTIC"/>
    <property type="match status" value="1"/>
</dbReference>
<dbReference type="InterPro" id="IPR013221">
    <property type="entry name" value="Mur_ligase_cen"/>
</dbReference>